<keyword evidence="4 9" id="KW-0349">Heme</keyword>
<evidence type="ECO:0000313" key="11">
    <source>
        <dbReference type="EMBL" id="KZT04037.1"/>
    </source>
</evidence>
<dbReference type="Proteomes" id="UP000076871">
    <property type="component" value="Unassembled WGS sequence"/>
</dbReference>
<evidence type="ECO:0000256" key="5">
    <source>
        <dbReference type="ARBA" id="ARBA00022723"/>
    </source>
</evidence>
<dbReference type="Pfam" id="PF00067">
    <property type="entry name" value="p450"/>
    <property type="match status" value="1"/>
</dbReference>
<dbReference type="InterPro" id="IPR036396">
    <property type="entry name" value="Cyt_P450_sf"/>
</dbReference>
<organism evidence="11 12">
    <name type="scientific">Laetiporus sulphureus 93-53</name>
    <dbReference type="NCBI Taxonomy" id="1314785"/>
    <lineage>
        <taxon>Eukaryota</taxon>
        <taxon>Fungi</taxon>
        <taxon>Dikarya</taxon>
        <taxon>Basidiomycota</taxon>
        <taxon>Agaricomycotina</taxon>
        <taxon>Agaricomycetes</taxon>
        <taxon>Polyporales</taxon>
        <taxon>Laetiporus</taxon>
    </lineage>
</organism>
<keyword evidence="8" id="KW-0503">Monooxygenase</keyword>
<keyword evidence="5 9" id="KW-0479">Metal-binding</keyword>
<dbReference type="PANTHER" id="PTHR24305:SF166">
    <property type="entry name" value="CYTOCHROME P450 12A4, MITOCHONDRIAL-RELATED"/>
    <property type="match status" value="1"/>
</dbReference>
<dbReference type="PANTHER" id="PTHR24305">
    <property type="entry name" value="CYTOCHROME P450"/>
    <property type="match status" value="1"/>
</dbReference>
<evidence type="ECO:0000256" key="9">
    <source>
        <dbReference type="PIRSR" id="PIRSR602401-1"/>
    </source>
</evidence>
<feature type="transmembrane region" description="Helical" evidence="10">
    <location>
        <begin position="6"/>
        <end position="24"/>
    </location>
</feature>
<evidence type="ECO:0000256" key="10">
    <source>
        <dbReference type="SAM" id="Phobius"/>
    </source>
</evidence>
<accession>A0A165D2P1</accession>
<dbReference type="GO" id="GO:0004497">
    <property type="term" value="F:monooxygenase activity"/>
    <property type="evidence" value="ECO:0007669"/>
    <property type="project" value="UniProtKB-KW"/>
</dbReference>
<evidence type="ECO:0000256" key="8">
    <source>
        <dbReference type="ARBA" id="ARBA00023033"/>
    </source>
</evidence>
<dbReference type="RefSeq" id="XP_040761777.1">
    <property type="nucleotide sequence ID" value="XM_040904747.1"/>
</dbReference>
<dbReference type="GO" id="GO:0016705">
    <property type="term" value="F:oxidoreductase activity, acting on paired donors, with incorporation or reduction of molecular oxygen"/>
    <property type="evidence" value="ECO:0007669"/>
    <property type="project" value="InterPro"/>
</dbReference>
<comment type="pathway">
    <text evidence="2">Secondary metabolite biosynthesis.</text>
</comment>
<keyword evidence="6" id="KW-0560">Oxidoreductase</keyword>
<comment type="similarity">
    <text evidence="3">Belongs to the cytochrome P450 family.</text>
</comment>
<keyword evidence="12" id="KW-1185">Reference proteome</keyword>
<dbReference type="GO" id="GO:0020037">
    <property type="term" value="F:heme binding"/>
    <property type="evidence" value="ECO:0007669"/>
    <property type="project" value="InterPro"/>
</dbReference>
<dbReference type="InterPro" id="IPR050121">
    <property type="entry name" value="Cytochrome_P450_monoxygenase"/>
</dbReference>
<proteinExistence type="inferred from homology"/>
<dbReference type="GeneID" id="63821777"/>
<dbReference type="EMBL" id="KV427639">
    <property type="protein sequence ID" value="KZT04037.1"/>
    <property type="molecule type" value="Genomic_DNA"/>
</dbReference>
<gene>
    <name evidence="11" type="ORF">LAESUDRAFT_658363</name>
</gene>
<dbReference type="SUPFAM" id="SSF48264">
    <property type="entry name" value="Cytochrome P450"/>
    <property type="match status" value="1"/>
</dbReference>
<keyword evidence="10" id="KW-1133">Transmembrane helix</keyword>
<comment type="cofactor">
    <cofactor evidence="1 9">
        <name>heme</name>
        <dbReference type="ChEBI" id="CHEBI:30413"/>
    </cofactor>
</comment>
<dbReference type="PRINTS" id="PR00463">
    <property type="entry name" value="EP450I"/>
</dbReference>
<evidence type="ECO:0000256" key="3">
    <source>
        <dbReference type="ARBA" id="ARBA00010617"/>
    </source>
</evidence>
<protein>
    <submittedName>
        <fullName evidence="11">Cytochrome P450</fullName>
    </submittedName>
</protein>
<name>A0A165D2P1_9APHY</name>
<dbReference type="GO" id="GO:0005506">
    <property type="term" value="F:iron ion binding"/>
    <property type="evidence" value="ECO:0007669"/>
    <property type="project" value="InterPro"/>
</dbReference>
<evidence type="ECO:0000256" key="7">
    <source>
        <dbReference type="ARBA" id="ARBA00023004"/>
    </source>
</evidence>
<sequence length="545" mass="60873">MGLVFSILQTIVICALCFVLWYLAKSVFLRSPLDNVPGPVSQSFLKGNFGQLLDRTGWDFQWEIGEKYGSVVKLNGLLGSKHLFVFDPLALSSVIVKDQYVYEETPDFLGSMHLMLGDGLLATLGERHRKQRRMLNPVFSIAHMRHMVPIFYRITNKLRDAIAVRVKEGVQEIDILDWMGRTALELVGQAGLGYSFDPLTSDASDDFGKAIKSIVPTLFPLRIVRPLLPLAMKFGPPSFRRRLVQMSPNPHIRRAGEISDAIAEHSHRIYEEKKAALERGDEDVTHQIGEGKDIMSKLMQANMAASEEDRLPEDELLGQMSTFIFAGMDTTSNALARTLDLLAKHPEVQEKLRAEIQEARRNNEEIPYDQLVELPYLDAVCRETLRVCAPVPFLVRNTGKDMVMPLSTPIRGNDGTMMNEIPVPKGTGILIGILACNRNAEIWGPDAAEWKPERWLKPLPEAVTNAHVPGVYSHLMTFLGGGRACIGFKFSQLEMKVVLAVLLSSFTFESAGKEIFWNVAGIQYPTIGLNPKPEMPMKIGFAKGL</sequence>
<dbReference type="PRINTS" id="PR00385">
    <property type="entry name" value="P450"/>
</dbReference>
<reference evidence="11 12" key="1">
    <citation type="journal article" date="2016" name="Mol. Biol. Evol.">
        <title>Comparative Genomics of Early-Diverging Mushroom-Forming Fungi Provides Insights into the Origins of Lignocellulose Decay Capabilities.</title>
        <authorList>
            <person name="Nagy L.G."/>
            <person name="Riley R."/>
            <person name="Tritt A."/>
            <person name="Adam C."/>
            <person name="Daum C."/>
            <person name="Floudas D."/>
            <person name="Sun H."/>
            <person name="Yadav J.S."/>
            <person name="Pangilinan J."/>
            <person name="Larsson K.H."/>
            <person name="Matsuura K."/>
            <person name="Barry K."/>
            <person name="Labutti K."/>
            <person name="Kuo R."/>
            <person name="Ohm R.A."/>
            <person name="Bhattacharya S.S."/>
            <person name="Shirouzu T."/>
            <person name="Yoshinaga Y."/>
            <person name="Martin F.M."/>
            <person name="Grigoriev I.V."/>
            <person name="Hibbett D.S."/>
        </authorList>
    </citation>
    <scope>NUCLEOTIDE SEQUENCE [LARGE SCALE GENOMIC DNA]</scope>
    <source>
        <strain evidence="11 12">93-53</strain>
    </source>
</reference>
<dbReference type="CDD" id="cd11069">
    <property type="entry name" value="CYP_FUM15-like"/>
    <property type="match status" value="1"/>
</dbReference>
<evidence type="ECO:0000256" key="2">
    <source>
        <dbReference type="ARBA" id="ARBA00005179"/>
    </source>
</evidence>
<feature type="binding site" description="axial binding residue" evidence="9">
    <location>
        <position position="485"/>
    </location>
    <ligand>
        <name>heme</name>
        <dbReference type="ChEBI" id="CHEBI:30413"/>
    </ligand>
    <ligandPart>
        <name>Fe</name>
        <dbReference type="ChEBI" id="CHEBI:18248"/>
    </ligandPart>
</feature>
<dbReference type="OrthoDB" id="1470350at2759"/>
<dbReference type="InterPro" id="IPR002401">
    <property type="entry name" value="Cyt_P450_E_grp-I"/>
</dbReference>
<dbReference type="AlphaFoldDB" id="A0A165D2P1"/>
<evidence type="ECO:0000256" key="4">
    <source>
        <dbReference type="ARBA" id="ARBA00022617"/>
    </source>
</evidence>
<dbReference type="InterPro" id="IPR001128">
    <property type="entry name" value="Cyt_P450"/>
</dbReference>
<keyword evidence="10" id="KW-0472">Membrane</keyword>
<dbReference type="Gene3D" id="1.10.630.10">
    <property type="entry name" value="Cytochrome P450"/>
    <property type="match status" value="1"/>
</dbReference>
<dbReference type="STRING" id="1314785.A0A165D2P1"/>
<evidence type="ECO:0000256" key="1">
    <source>
        <dbReference type="ARBA" id="ARBA00001971"/>
    </source>
</evidence>
<keyword evidence="7 9" id="KW-0408">Iron</keyword>
<dbReference type="InParanoid" id="A0A165D2P1"/>
<evidence type="ECO:0000313" key="12">
    <source>
        <dbReference type="Proteomes" id="UP000076871"/>
    </source>
</evidence>
<keyword evidence="10" id="KW-0812">Transmembrane</keyword>
<evidence type="ECO:0000256" key="6">
    <source>
        <dbReference type="ARBA" id="ARBA00023002"/>
    </source>
</evidence>